<keyword evidence="3" id="KW-1185">Reference proteome</keyword>
<reference evidence="2 3" key="1">
    <citation type="submission" date="2015-06" db="EMBL/GenBank/DDBJ databases">
        <title>Genome sequence of the organohalide-respiring Dehalogenimonas alkenigignens type strain (IP3-3T).</title>
        <authorList>
            <person name="Key T.A."/>
            <person name="Richmond D.P."/>
            <person name="Bowman K.S."/>
            <person name="Cho Y.-J."/>
            <person name="Chun J."/>
            <person name="da Costa M.S."/>
            <person name="Rainey F.A."/>
            <person name="Moe W.M."/>
        </authorList>
    </citation>
    <scope>NUCLEOTIDE SEQUENCE [LARGE SCALE GENOMIC DNA]</scope>
    <source>
        <strain evidence="2 3">IP3-3</strain>
    </source>
</reference>
<proteinExistence type="predicted"/>
<sequence>MAVDSSSIIALAETEALVILDIINAAAKRYGGIIQPDCYHEPYMSGDVLACEMTSMTFYGYLQDGKVVGVAGFQPVAGVTLIRHAYILPANQRQGIGSKLMEYLKSLTRTRSLLVGTWAAAYWAIDFYQKYGFKLLPDRTELLARYWRISPRQIETSVVLGMELDVK</sequence>
<protein>
    <submittedName>
        <fullName evidence="2">N-acetylglutamate synthase or related acetyltransferase</fullName>
    </submittedName>
</protein>
<keyword evidence="2" id="KW-0808">Transferase</keyword>
<dbReference type="OrthoDB" id="88131at2"/>
<dbReference type="AlphaFoldDB" id="A0A0W0GIS8"/>
<dbReference type="STRING" id="1217799.DEALK_13250"/>
<gene>
    <name evidence="2" type="ORF">DEALK_13250</name>
</gene>
<comment type="caution">
    <text evidence="2">The sequence shown here is derived from an EMBL/GenBank/DDBJ whole genome shotgun (WGS) entry which is preliminary data.</text>
</comment>
<evidence type="ECO:0000259" key="1">
    <source>
        <dbReference type="PROSITE" id="PS51186"/>
    </source>
</evidence>
<dbReference type="Pfam" id="PF13508">
    <property type="entry name" value="Acetyltransf_7"/>
    <property type="match status" value="1"/>
</dbReference>
<dbReference type="EMBL" id="LFDV01000002">
    <property type="protein sequence ID" value="KTB48479.1"/>
    <property type="molecule type" value="Genomic_DNA"/>
</dbReference>
<dbReference type="RefSeq" id="WP_058439457.1">
    <property type="nucleotide sequence ID" value="NZ_KQ758903.1"/>
</dbReference>
<dbReference type="SUPFAM" id="SSF55729">
    <property type="entry name" value="Acyl-CoA N-acyltransferases (Nat)"/>
    <property type="match status" value="1"/>
</dbReference>
<accession>A0A0W0GIS8</accession>
<name>A0A0W0GIS8_9CHLR</name>
<evidence type="ECO:0000313" key="3">
    <source>
        <dbReference type="Proteomes" id="UP000053947"/>
    </source>
</evidence>
<dbReference type="CDD" id="cd04301">
    <property type="entry name" value="NAT_SF"/>
    <property type="match status" value="1"/>
</dbReference>
<dbReference type="InterPro" id="IPR000182">
    <property type="entry name" value="GNAT_dom"/>
</dbReference>
<dbReference type="Proteomes" id="UP000053947">
    <property type="component" value="Unassembled WGS sequence"/>
</dbReference>
<organism evidence="2 3">
    <name type="scientific">Dehalogenimonas alkenigignens</name>
    <dbReference type="NCBI Taxonomy" id="1217799"/>
    <lineage>
        <taxon>Bacteria</taxon>
        <taxon>Bacillati</taxon>
        <taxon>Chloroflexota</taxon>
        <taxon>Dehalococcoidia</taxon>
        <taxon>Dehalococcoidales</taxon>
        <taxon>Dehalococcoidaceae</taxon>
        <taxon>Dehalogenimonas</taxon>
    </lineage>
</organism>
<dbReference type="Gene3D" id="3.40.630.30">
    <property type="match status" value="1"/>
</dbReference>
<dbReference type="InterPro" id="IPR016181">
    <property type="entry name" value="Acyl_CoA_acyltransferase"/>
</dbReference>
<dbReference type="GO" id="GO:0016747">
    <property type="term" value="F:acyltransferase activity, transferring groups other than amino-acyl groups"/>
    <property type="evidence" value="ECO:0007669"/>
    <property type="project" value="InterPro"/>
</dbReference>
<feature type="domain" description="N-acetyltransferase" evidence="1">
    <location>
        <begin position="6"/>
        <end position="165"/>
    </location>
</feature>
<dbReference type="PROSITE" id="PS51186">
    <property type="entry name" value="GNAT"/>
    <property type="match status" value="1"/>
</dbReference>
<evidence type="ECO:0000313" key="2">
    <source>
        <dbReference type="EMBL" id="KTB48479.1"/>
    </source>
</evidence>